<dbReference type="AlphaFoldDB" id="A0A2D6M1L5"/>
<protein>
    <submittedName>
        <fullName evidence="1">Uncharacterized protein</fullName>
    </submittedName>
</protein>
<proteinExistence type="predicted"/>
<comment type="caution">
    <text evidence="1">The sequence shown here is derived from an EMBL/GenBank/DDBJ whole genome shotgun (WGS) entry which is preliminary data.</text>
</comment>
<reference evidence="2" key="1">
    <citation type="submission" date="2017-09" db="EMBL/GenBank/DDBJ databases">
        <title>The Reconstruction of 2,631 Draft Metagenome-Assembled Genomes from the Global Oceans.</title>
        <authorList>
            <person name="Tully B.J."/>
            <person name="Graham E.D."/>
            <person name="Heidelberg J.F."/>
        </authorList>
    </citation>
    <scope>NUCLEOTIDE SEQUENCE [LARGE SCALE GENOMIC DNA]</scope>
</reference>
<organism evidence="1 2">
    <name type="scientific">Candidatus Iainarchaeum sp</name>
    <dbReference type="NCBI Taxonomy" id="3101447"/>
    <lineage>
        <taxon>Archaea</taxon>
        <taxon>Candidatus Iainarchaeota</taxon>
        <taxon>Candidatus Iainarchaeia</taxon>
        <taxon>Candidatus Iainarchaeales</taxon>
        <taxon>Candidatus Iainarchaeaceae</taxon>
        <taxon>Candidatus Iainarchaeum</taxon>
    </lineage>
</organism>
<evidence type="ECO:0000313" key="1">
    <source>
        <dbReference type="EMBL" id="MAG22325.1"/>
    </source>
</evidence>
<accession>A0A2D6M1L5</accession>
<evidence type="ECO:0000313" key="2">
    <source>
        <dbReference type="Proteomes" id="UP000226592"/>
    </source>
</evidence>
<gene>
    <name evidence="1" type="ORF">CL943_03410</name>
</gene>
<name>A0A2D6M1L5_9ARCH</name>
<dbReference type="Proteomes" id="UP000226592">
    <property type="component" value="Unassembled WGS sequence"/>
</dbReference>
<sequence>MNKTSCTNFSGYNIGMSNWKIKELIKVAENQEKLVLFFLVKLFLFTKRKRFAPNGQDAESVMFPNY</sequence>
<dbReference type="EMBL" id="NZBU01000010">
    <property type="protein sequence ID" value="MAG22325.1"/>
    <property type="molecule type" value="Genomic_DNA"/>
</dbReference>